<dbReference type="Pfam" id="PF03732">
    <property type="entry name" value="Retrotrans_gag"/>
    <property type="match status" value="1"/>
</dbReference>
<evidence type="ECO:0000256" key="1">
    <source>
        <dbReference type="SAM" id="MobiDB-lite"/>
    </source>
</evidence>
<gene>
    <name evidence="3" type="ORF">RGQ29_014129</name>
</gene>
<feature type="region of interest" description="Disordered" evidence="1">
    <location>
        <begin position="376"/>
        <end position="411"/>
    </location>
</feature>
<name>A0AAN7J072_QUERU</name>
<protein>
    <recommendedName>
        <fullName evidence="2">Retrotransposon gag domain-containing protein</fullName>
    </recommendedName>
</protein>
<proteinExistence type="predicted"/>
<organism evidence="3 4">
    <name type="scientific">Quercus rubra</name>
    <name type="common">Northern red oak</name>
    <name type="synonym">Quercus borealis</name>
    <dbReference type="NCBI Taxonomy" id="3512"/>
    <lineage>
        <taxon>Eukaryota</taxon>
        <taxon>Viridiplantae</taxon>
        <taxon>Streptophyta</taxon>
        <taxon>Embryophyta</taxon>
        <taxon>Tracheophyta</taxon>
        <taxon>Spermatophyta</taxon>
        <taxon>Magnoliopsida</taxon>
        <taxon>eudicotyledons</taxon>
        <taxon>Gunneridae</taxon>
        <taxon>Pentapetalae</taxon>
        <taxon>rosids</taxon>
        <taxon>fabids</taxon>
        <taxon>Fagales</taxon>
        <taxon>Fagaceae</taxon>
        <taxon>Quercus</taxon>
    </lineage>
</organism>
<dbReference type="InterPro" id="IPR005162">
    <property type="entry name" value="Retrotrans_gag_dom"/>
</dbReference>
<dbReference type="Proteomes" id="UP001324115">
    <property type="component" value="Unassembled WGS sequence"/>
</dbReference>
<dbReference type="AlphaFoldDB" id="A0AAN7J072"/>
<dbReference type="EMBL" id="JAXUIC010000003">
    <property type="protein sequence ID" value="KAK4595914.1"/>
    <property type="molecule type" value="Genomic_DNA"/>
</dbReference>
<sequence length="411" mass="47516">MKKVRVKVPNFAGTIDPHVFSDWLASLESYFEGYDMFDESRVSFAIMEFIGQAQIWWRDVEYDCQCARRPPIVRCDDMKQQLKQKYLPCGYEDELFEKFTTLRQGNMSVVECMNKFKDLNIWYRGIEDPQQTLAQFKSGLRAEILAKAFQLALKIEKRLKQPLTGRFSSQAKKTPLGEVDLRASTMQPNYKVHTDYKVNTAIESKDKTTLADDPLELEEGMSHLLVVGRILATPNQDEDWKHTSIFQTMVRCGIEAWMLIIDGGSDINVVSETTVERLKLPMEPHPKPYKVAWINSTSILNNTCQFMFDNETIVLKPMSSGQMKRKREVKPKDVAETQKNLKNIAETQKQRAIQPQKEVEELEYDADKLEKFAKKVEQPDKQLVDPNQQVQQSDQHATKSMEPEEQAEESN</sequence>
<comment type="caution">
    <text evidence="3">The sequence shown here is derived from an EMBL/GenBank/DDBJ whole genome shotgun (WGS) entry which is preliminary data.</text>
</comment>
<evidence type="ECO:0000313" key="3">
    <source>
        <dbReference type="EMBL" id="KAK4595914.1"/>
    </source>
</evidence>
<dbReference type="CDD" id="cd00303">
    <property type="entry name" value="retropepsin_like"/>
    <property type="match status" value="1"/>
</dbReference>
<dbReference type="PANTHER" id="PTHR35046:SF26">
    <property type="entry name" value="RNA-DIRECTED DNA POLYMERASE"/>
    <property type="match status" value="1"/>
</dbReference>
<feature type="compositionally biased region" description="Polar residues" evidence="1">
    <location>
        <begin position="385"/>
        <end position="395"/>
    </location>
</feature>
<evidence type="ECO:0000259" key="2">
    <source>
        <dbReference type="Pfam" id="PF03732"/>
    </source>
</evidence>
<dbReference type="PANTHER" id="PTHR35046">
    <property type="entry name" value="ZINC KNUCKLE (CCHC-TYPE) FAMILY PROTEIN"/>
    <property type="match status" value="1"/>
</dbReference>
<feature type="domain" description="Retrotransposon gag" evidence="2">
    <location>
        <begin position="44"/>
        <end position="141"/>
    </location>
</feature>
<keyword evidence="4" id="KW-1185">Reference proteome</keyword>
<evidence type="ECO:0000313" key="4">
    <source>
        <dbReference type="Proteomes" id="UP001324115"/>
    </source>
</evidence>
<accession>A0AAN7J072</accession>
<reference evidence="3 4" key="1">
    <citation type="journal article" date="2023" name="G3 (Bethesda)">
        <title>A haplotype-resolved chromosome-scale genome for Quercus rubra L. provides insights into the genetics of adaptive traits for red oak species.</title>
        <authorList>
            <person name="Kapoor B."/>
            <person name="Jenkins J."/>
            <person name="Schmutz J."/>
            <person name="Zhebentyayeva T."/>
            <person name="Kuelheim C."/>
            <person name="Coggeshall M."/>
            <person name="Heim C."/>
            <person name="Lasky J.R."/>
            <person name="Leites L."/>
            <person name="Islam-Faridi N."/>
            <person name="Romero-Severson J."/>
            <person name="DeLeo V.L."/>
            <person name="Lucas S.M."/>
            <person name="Lazic D."/>
            <person name="Gailing O."/>
            <person name="Carlson J."/>
            <person name="Staton M."/>
        </authorList>
    </citation>
    <scope>NUCLEOTIDE SEQUENCE [LARGE SCALE GENOMIC DNA]</scope>
    <source>
        <strain evidence="3">Pseudo-F2</strain>
    </source>
</reference>